<dbReference type="EMBL" id="CP002279">
    <property type="protein sequence ID" value="AEH90901.1"/>
    <property type="molecule type" value="Genomic_DNA"/>
</dbReference>
<dbReference type="HOGENOM" id="CLU_209125_0_0_5"/>
<dbReference type="KEGG" id="mop:Mesop_6579"/>
<reference evidence="2 3" key="1">
    <citation type="submission" date="2010-10" db="EMBL/GenBank/DDBJ databases">
        <title>Complete sequence of Mesorhizobium opportunistum WSM2075.</title>
        <authorList>
            <consortium name="US DOE Joint Genome Institute"/>
            <person name="Lucas S."/>
            <person name="Copeland A."/>
            <person name="Lapidus A."/>
            <person name="Cheng J.-F."/>
            <person name="Bruce D."/>
            <person name="Goodwin L."/>
            <person name="Pitluck S."/>
            <person name="Chertkov O."/>
            <person name="Misra M."/>
            <person name="Detter J.C."/>
            <person name="Han C."/>
            <person name="Tapia R."/>
            <person name="Land M."/>
            <person name="Hauser L."/>
            <person name="Kyrpides N."/>
            <person name="Ovchinnikova G."/>
            <person name="Mavrommatis K.M."/>
            <person name="Tiwari R.P."/>
            <person name="Howieson J.G."/>
            <person name="O'Hara G.W."/>
            <person name="Nandasena K.G."/>
            <person name="Woyke T."/>
        </authorList>
    </citation>
    <scope>NUCLEOTIDE SEQUENCE [LARGE SCALE GENOMIC DNA]</scope>
    <source>
        <strain evidence="3">LMG 24607 / HAMBI 3007 / WSM2075</strain>
    </source>
</reference>
<protein>
    <submittedName>
        <fullName evidence="2">Uncharacterized protein</fullName>
    </submittedName>
</protein>
<name>F7Y7M8_MESOW</name>
<evidence type="ECO:0000256" key="1">
    <source>
        <dbReference type="SAM" id="MobiDB-lite"/>
    </source>
</evidence>
<organism evidence="2 3">
    <name type="scientific">Mesorhizobium opportunistum (strain LMG 24607 / HAMBI 3007 / WSM2075)</name>
    <dbReference type="NCBI Taxonomy" id="536019"/>
    <lineage>
        <taxon>Bacteria</taxon>
        <taxon>Pseudomonadati</taxon>
        <taxon>Pseudomonadota</taxon>
        <taxon>Alphaproteobacteria</taxon>
        <taxon>Hyphomicrobiales</taxon>
        <taxon>Phyllobacteriaceae</taxon>
        <taxon>Mesorhizobium</taxon>
    </lineage>
</organism>
<dbReference type="AlphaFoldDB" id="F7Y7M8"/>
<proteinExistence type="predicted"/>
<feature type="region of interest" description="Disordered" evidence="1">
    <location>
        <begin position="1"/>
        <end position="61"/>
    </location>
</feature>
<sequence>MTGKAPPTPPGNQSPKGPGDPKQAPLDQKSKGGSPVQDPEKRGHQGNTRVNVTPQRSQQDR</sequence>
<accession>F7Y7M8</accession>
<dbReference type="Proteomes" id="UP000001623">
    <property type="component" value="Chromosome"/>
</dbReference>
<evidence type="ECO:0000313" key="3">
    <source>
        <dbReference type="Proteomes" id="UP000001623"/>
    </source>
</evidence>
<feature type="compositionally biased region" description="Polar residues" evidence="1">
    <location>
        <begin position="45"/>
        <end position="61"/>
    </location>
</feature>
<feature type="compositionally biased region" description="Pro residues" evidence="1">
    <location>
        <begin position="1"/>
        <end position="12"/>
    </location>
</feature>
<gene>
    <name evidence="2" type="ordered locus">Mesop_6579</name>
</gene>
<evidence type="ECO:0000313" key="2">
    <source>
        <dbReference type="EMBL" id="AEH90901.1"/>
    </source>
</evidence>